<dbReference type="PROSITE" id="PS50088">
    <property type="entry name" value="ANK_REPEAT"/>
    <property type="match status" value="3"/>
</dbReference>
<protein>
    <submittedName>
        <fullName evidence="4">Uncharacterized protein</fullName>
    </submittedName>
</protein>
<sequence>MQSLAENLVAQVQQKLGVIPAEERLMEALHQGDDSELEALRALISRGSVNLDYRNGAEQAPMHLAAQNGYWDLVSFFVSSGAEIDVLDSNSRTPLHYACRAGKEKTVQTLLDLGADPTAKDFQGKAPGQVFAPEVEGARRSHVAQLVAKAQRPEEALLAACRRGDLAWATRLVRRVAVDARVKGAEGQDETPLQAASGGGHTDIVNLLLEKGAKLNGPSGARALDLAIAGNFNEIAEMLLDAEPKLYEYLEEKRRKANANDCGCFAGKSP</sequence>
<evidence type="ECO:0000256" key="1">
    <source>
        <dbReference type="ARBA" id="ARBA00022737"/>
    </source>
</evidence>
<dbReference type="EMBL" id="HBIU01010970">
    <property type="protein sequence ID" value="CAE0626069.1"/>
    <property type="molecule type" value="Transcribed_RNA"/>
</dbReference>
<dbReference type="PANTHER" id="PTHR24189:SF50">
    <property type="entry name" value="ANKYRIN REPEAT AND SOCS BOX PROTEIN 2"/>
    <property type="match status" value="1"/>
</dbReference>
<gene>
    <name evidence="4" type="ORF">HAKA00212_LOCUS4744</name>
</gene>
<reference evidence="4" key="1">
    <citation type="submission" date="2021-01" db="EMBL/GenBank/DDBJ databases">
        <authorList>
            <person name="Corre E."/>
            <person name="Pelletier E."/>
            <person name="Niang G."/>
            <person name="Scheremetjew M."/>
            <person name="Finn R."/>
            <person name="Kale V."/>
            <person name="Holt S."/>
            <person name="Cochrane G."/>
            <person name="Meng A."/>
            <person name="Brown T."/>
            <person name="Cohen L."/>
        </authorList>
    </citation>
    <scope>NUCLEOTIDE SEQUENCE</scope>
    <source>
        <strain evidence="4">CCMP3107</strain>
    </source>
</reference>
<dbReference type="InterPro" id="IPR002110">
    <property type="entry name" value="Ankyrin_rpt"/>
</dbReference>
<dbReference type="PANTHER" id="PTHR24189">
    <property type="entry name" value="MYOTROPHIN"/>
    <property type="match status" value="1"/>
</dbReference>
<dbReference type="PROSITE" id="PS50297">
    <property type="entry name" value="ANK_REP_REGION"/>
    <property type="match status" value="3"/>
</dbReference>
<dbReference type="PRINTS" id="PR01415">
    <property type="entry name" value="ANKYRIN"/>
</dbReference>
<dbReference type="InterPro" id="IPR050745">
    <property type="entry name" value="Multifunctional_regulatory"/>
</dbReference>
<feature type="repeat" description="ANK" evidence="3">
    <location>
        <begin position="57"/>
        <end position="89"/>
    </location>
</feature>
<accession>A0A7S3XL83</accession>
<keyword evidence="2 3" id="KW-0040">ANK repeat</keyword>
<keyword evidence="1" id="KW-0677">Repeat</keyword>
<proteinExistence type="predicted"/>
<dbReference type="Pfam" id="PF12796">
    <property type="entry name" value="Ank_2"/>
    <property type="match status" value="2"/>
</dbReference>
<organism evidence="4">
    <name type="scientific">Heterosigma akashiwo</name>
    <name type="common">Chromophytic alga</name>
    <name type="synonym">Heterosigma carterae</name>
    <dbReference type="NCBI Taxonomy" id="2829"/>
    <lineage>
        <taxon>Eukaryota</taxon>
        <taxon>Sar</taxon>
        <taxon>Stramenopiles</taxon>
        <taxon>Ochrophyta</taxon>
        <taxon>Raphidophyceae</taxon>
        <taxon>Chattonellales</taxon>
        <taxon>Chattonellaceae</taxon>
        <taxon>Heterosigma</taxon>
    </lineage>
</organism>
<evidence type="ECO:0000256" key="2">
    <source>
        <dbReference type="ARBA" id="ARBA00023043"/>
    </source>
</evidence>
<evidence type="ECO:0000313" key="4">
    <source>
        <dbReference type="EMBL" id="CAE0626069.1"/>
    </source>
</evidence>
<feature type="repeat" description="ANK" evidence="3">
    <location>
        <begin position="90"/>
        <end position="122"/>
    </location>
</feature>
<feature type="repeat" description="ANK" evidence="3">
    <location>
        <begin position="188"/>
        <end position="220"/>
    </location>
</feature>
<dbReference type="SUPFAM" id="SSF48403">
    <property type="entry name" value="Ankyrin repeat"/>
    <property type="match status" value="1"/>
</dbReference>
<dbReference type="SMART" id="SM00248">
    <property type="entry name" value="ANK"/>
    <property type="match status" value="4"/>
</dbReference>
<dbReference type="InterPro" id="IPR036770">
    <property type="entry name" value="Ankyrin_rpt-contain_sf"/>
</dbReference>
<dbReference type="Gene3D" id="1.25.40.20">
    <property type="entry name" value="Ankyrin repeat-containing domain"/>
    <property type="match status" value="2"/>
</dbReference>
<name>A0A7S3XL83_HETAK</name>
<dbReference type="AlphaFoldDB" id="A0A7S3XL83"/>
<evidence type="ECO:0000256" key="3">
    <source>
        <dbReference type="PROSITE-ProRule" id="PRU00023"/>
    </source>
</evidence>